<organism evidence="1 2">
    <name type="scientific">Singulisphaera acidiphila (strain ATCC BAA-1392 / DSM 18658 / VKM B-2454 / MOB10)</name>
    <dbReference type="NCBI Taxonomy" id="886293"/>
    <lineage>
        <taxon>Bacteria</taxon>
        <taxon>Pseudomonadati</taxon>
        <taxon>Planctomycetota</taxon>
        <taxon>Planctomycetia</taxon>
        <taxon>Isosphaerales</taxon>
        <taxon>Isosphaeraceae</taxon>
        <taxon>Singulisphaera</taxon>
    </lineage>
</organism>
<dbReference type="HOGENOM" id="CLU_2737859_0_0_0"/>
<proteinExistence type="predicted"/>
<gene>
    <name evidence="1" type="ordered locus">Sinac_5767</name>
</gene>
<evidence type="ECO:0000313" key="1">
    <source>
        <dbReference type="EMBL" id="AGA29897.1"/>
    </source>
</evidence>
<dbReference type="EMBL" id="CP003364">
    <property type="protein sequence ID" value="AGA29897.1"/>
    <property type="molecule type" value="Genomic_DNA"/>
</dbReference>
<sequence>MVLCFLHGFLKIHRAATAEEFRPYAPRGKFPRTFESPAHWLNGKRYHEHGLLNLMVSTSRMGLRSPKPAIR</sequence>
<keyword evidence="2" id="KW-1185">Reference proteome</keyword>
<dbReference type="AlphaFoldDB" id="L0DKY8"/>
<accession>L0DKY8</accession>
<protein>
    <submittedName>
        <fullName evidence="1">Uncharacterized protein</fullName>
    </submittedName>
</protein>
<reference evidence="1 2" key="1">
    <citation type="submission" date="2012-02" db="EMBL/GenBank/DDBJ databases">
        <title>Complete sequence of chromosome of Singulisphaera acidiphila DSM 18658.</title>
        <authorList>
            <consortium name="US DOE Joint Genome Institute (JGI-PGF)"/>
            <person name="Lucas S."/>
            <person name="Copeland A."/>
            <person name="Lapidus A."/>
            <person name="Glavina del Rio T."/>
            <person name="Dalin E."/>
            <person name="Tice H."/>
            <person name="Bruce D."/>
            <person name="Goodwin L."/>
            <person name="Pitluck S."/>
            <person name="Peters L."/>
            <person name="Ovchinnikova G."/>
            <person name="Chertkov O."/>
            <person name="Kyrpides N."/>
            <person name="Mavromatis K."/>
            <person name="Ivanova N."/>
            <person name="Brettin T."/>
            <person name="Detter J.C."/>
            <person name="Han C."/>
            <person name="Larimer F."/>
            <person name="Land M."/>
            <person name="Hauser L."/>
            <person name="Markowitz V."/>
            <person name="Cheng J.-F."/>
            <person name="Hugenholtz P."/>
            <person name="Woyke T."/>
            <person name="Wu D."/>
            <person name="Tindall B."/>
            <person name="Pomrenke H."/>
            <person name="Brambilla E."/>
            <person name="Klenk H.-P."/>
            <person name="Eisen J.A."/>
        </authorList>
    </citation>
    <scope>NUCLEOTIDE SEQUENCE [LARGE SCALE GENOMIC DNA]</scope>
    <source>
        <strain evidence="2">ATCC BAA-1392 / DSM 18658 / VKM B-2454 / MOB10</strain>
    </source>
</reference>
<dbReference type="Proteomes" id="UP000010798">
    <property type="component" value="Chromosome"/>
</dbReference>
<evidence type="ECO:0000313" key="2">
    <source>
        <dbReference type="Proteomes" id="UP000010798"/>
    </source>
</evidence>
<name>L0DKY8_SINAD</name>
<dbReference type="KEGG" id="saci:Sinac_5767"/>